<dbReference type="KEGG" id="atl:Athai_43930"/>
<evidence type="ECO:0000259" key="3">
    <source>
        <dbReference type="PROSITE" id="PS50977"/>
    </source>
</evidence>
<dbReference type="GO" id="GO:0000976">
    <property type="term" value="F:transcription cis-regulatory region binding"/>
    <property type="evidence" value="ECO:0007669"/>
    <property type="project" value="TreeGrafter"/>
</dbReference>
<keyword evidence="5" id="KW-1185">Reference proteome</keyword>
<dbReference type="PANTHER" id="PTHR30055">
    <property type="entry name" value="HTH-TYPE TRANSCRIPTIONAL REGULATOR RUTR"/>
    <property type="match status" value="1"/>
</dbReference>
<evidence type="ECO:0000313" key="5">
    <source>
        <dbReference type="Proteomes" id="UP000611640"/>
    </source>
</evidence>
<dbReference type="Pfam" id="PF21313">
    <property type="entry name" value="EthR_C"/>
    <property type="match status" value="1"/>
</dbReference>
<accession>A0A7R7DSL2</accession>
<dbReference type="InterPro" id="IPR036271">
    <property type="entry name" value="Tet_transcr_reg_TetR-rel_C_sf"/>
</dbReference>
<keyword evidence="1 2" id="KW-0238">DNA-binding</keyword>
<organism evidence="4 5">
    <name type="scientific">Actinocatenispora thailandica</name>
    <dbReference type="NCBI Taxonomy" id="227318"/>
    <lineage>
        <taxon>Bacteria</taxon>
        <taxon>Bacillati</taxon>
        <taxon>Actinomycetota</taxon>
        <taxon>Actinomycetes</taxon>
        <taxon>Micromonosporales</taxon>
        <taxon>Micromonosporaceae</taxon>
        <taxon>Actinocatenispora</taxon>
    </lineage>
</organism>
<dbReference type="EMBL" id="AP023355">
    <property type="protein sequence ID" value="BCJ36890.1"/>
    <property type="molecule type" value="Genomic_DNA"/>
</dbReference>
<dbReference type="Proteomes" id="UP000611640">
    <property type="component" value="Chromosome"/>
</dbReference>
<dbReference type="InterPro" id="IPR009057">
    <property type="entry name" value="Homeodomain-like_sf"/>
</dbReference>
<dbReference type="SUPFAM" id="SSF46689">
    <property type="entry name" value="Homeodomain-like"/>
    <property type="match status" value="1"/>
</dbReference>
<reference evidence="4 5" key="1">
    <citation type="submission" date="2020-08" db="EMBL/GenBank/DDBJ databases">
        <title>Whole genome shotgun sequence of Actinocatenispora thailandica NBRC 105041.</title>
        <authorList>
            <person name="Komaki H."/>
            <person name="Tamura T."/>
        </authorList>
    </citation>
    <scope>NUCLEOTIDE SEQUENCE [LARGE SCALE GENOMIC DNA]</scope>
    <source>
        <strain evidence="4 5">NBRC 105041</strain>
    </source>
</reference>
<dbReference type="AlphaFoldDB" id="A0A7R7DSL2"/>
<dbReference type="Gene3D" id="1.10.10.60">
    <property type="entry name" value="Homeodomain-like"/>
    <property type="match status" value="1"/>
</dbReference>
<feature type="domain" description="HTH tetR-type" evidence="3">
    <location>
        <begin position="13"/>
        <end position="73"/>
    </location>
</feature>
<name>A0A7R7DSL2_9ACTN</name>
<dbReference type="Gene3D" id="1.10.357.10">
    <property type="entry name" value="Tetracycline Repressor, domain 2"/>
    <property type="match status" value="1"/>
</dbReference>
<evidence type="ECO:0000313" key="4">
    <source>
        <dbReference type="EMBL" id="BCJ36890.1"/>
    </source>
</evidence>
<evidence type="ECO:0000256" key="1">
    <source>
        <dbReference type="ARBA" id="ARBA00023125"/>
    </source>
</evidence>
<dbReference type="GO" id="GO:0003700">
    <property type="term" value="F:DNA-binding transcription factor activity"/>
    <property type="evidence" value="ECO:0007669"/>
    <property type="project" value="TreeGrafter"/>
</dbReference>
<dbReference type="Pfam" id="PF00440">
    <property type="entry name" value="TetR_N"/>
    <property type="match status" value="1"/>
</dbReference>
<protein>
    <submittedName>
        <fullName evidence="4">HTH-type transcriptional regulator EthR</fullName>
    </submittedName>
</protein>
<dbReference type="PROSITE" id="PS50977">
    <property type="entry name" value="HTH_TETR_2"/>
    <property type="match status" value="1"/>
</dbReference>
<dbReference type="InterPro" id="IPR050109">
    <property type="entry name" value="HTH-type_TetR-like_transc_reg"/>
</dbReference>
<dbReference type="InterPro" id="IPR001647">
    <property type="entry name" value="HTH_TetR"/>
</dbReference>
<feature type="DNA-binding region" description="H-T-H motif" evidence="2">
    <location>
        <begin position="36"/>
        <end position="55"/>
    </location>
</feature>
<dbReference type="SUPFAM" id="SSF48498">
    <property type="entry name" value="Tetracyclin repressor-like, C-terminal domain"/>
    <property type="match status" value="1"/>
</dbReference>
<dbReference type="InterPro" id="IPR049397">
    <property type="entry name" value="EthR_C"/>
</dbReference>
<gene>
    <name evidence="4" type="primary">ethR</name>
    <name evidence="4" type="ORF">Athai_43930</name>
</gene>
<sequence>MSARRDEPAANAPELRERVLDALRALLRERTFESLSVAEIIAAAGVSRASFYFYFAGKQAALAELVRRAVGAGHQAAQPWTESAPTPAGDPAAALRAGIDAGATLWLDNAGVLRAIVESWGSDPQLRELWLAQMATFTAATTARIEADPEAMRRLAGADVAAVAASLTWLGERLYYLAACGVPPFDDRAVLVDTLHHVWISTLYPGG</sequence>
<dbReference type="PRINTS" id="PR00455">
    <property type="entry name" value="HTHTETR"/>
</dbReference>
<dbReference type="PANTHER" id="PTHR30055:SF184">
    <property type="entry name" value="HTH-TYPE TRANSCRIPTIONAL REGULATOR ETHR"/>
    <property type="match status" value="1"/>
</dbReference>
<dbReference type="RefSeq" id="WP_203963187.1">
    <property type="nucleotide sequence ID" value="NZ_AP023355.1"/>
</dbReference>
<evidence type="ECO:0000256" key="2">
    <source>
        <dbReference type="PROSITE-ProRule" id="PRU00335"/>
    </source>
</evidence>
<proteinExistence type="predicted"/>